<evidence type="ECO:0000313" key="3">
    <source>
        <dbReference type="Proteomes" id="UP000321275"/>
    </source>
</evidence>
<accession>A0A510X976</accession>
<protein>
    <submittedName>
        <fullName evidence="2">DUF393 domain-containing protein</fullName>
    </submittedName>
</protein>
<dbReference type="Proteomes" id="UP000651738">
    <property type="component" value="Unassembled WGS sequence"/>
</dbReference>
<evidence type="ECO:0000313" key="2">
    <source>
        <dbReference type="EMBL" id="MBH8581646.1"/>
    </source>
</evidence>
<reference evidence="2 4" key="2">
    <citation type="submission" date="2020-12" db="EMBL/GenBank/DDBJ databases">
        <title>Draft genome sequence of Halomonas pacifica strain CARE-V15.</title>
        <authorList>
            <person name="Vignesh N."/>
            <person name="Thabitha A."/>
            <person name="Saravanan R."/>
            <person name="Manigandan V."/>
        </authorList>
    </citation>
    <scope>NUCLEOTIDE SEQUENCE [LARGE SCALE GENOMIC DNA]</scope>
    <source>
        <strain evidence="2 4">CARE-V15</strain>
    </source>
</reference>
<dbReference type="Proteomes" id="UP000321275">
    <property type="component" value="Unassembled WGS sequence"/>
</dbReference>
<dbReference type="AlphaFoldDB" id="A0A510X976"/>
<evidence type="ECO:0000313" key="4">
    <source>
        <dbReference type="Proteomes" id="UP000651738"/>
    </source>
</evidence>
<evidence type="ECO:0000313" key="1">
    <source>
        <dbReference type="EMBL" id="GEK47541.1"/>
    </source>
</evidence>
<dbReference type="EMBL" id="JAEDAF010000019">
    <property type="protein sequence ID" value="MBH8581646.1"/>
    <property type="molecule type" value="Genomic_DNA"/>
</dbReference>
<dbReference type="Pfam" id="PF04134">
    <property type="entry name" value="DCC1-like"/>
    <property type="match status" value="1"/>
</dbReference>
<organism evidence="1 3">
    <name type="scientific">Bisbaumannia pacifica</name>
    <dbReference type="NCBI Taxonomy" id="77098"/>
    <lineage>
        <taxon>Bacteria</taxon>
        <taxon>Pseudomonadati</taxon>
        <taxon>Pseudomonadota</taxon>
        <taxon>Gammaproteobacteria</taxon>
        <taxon>Oceanospirillales</taxon>
        <taxon>Halomonadaceae</taxon>
        <taxon>Bisbaumannia</taxon>
    </lineage>
</organism>
<comment type="caution">
    <text evidence="1">The sequence shown here is derived from an EMBL/GenBank/DDBJ whole genome shotgun (WGS) entry which is preliminary data.</text>
</comment>
<gene>
    <name evidence="1" type="ORF">HPA02_18240</name>
    <name evidence="2" type="ORF">I7V36_16215</name>
</gene>
<sequence length="123" mass="14255">MSALPPLRVYYDGVCPGCRRDRARYERWAGETGRDVHWCDVTEHRQTLRAKGIDPQAALLSLHVEEEGGAIREGIDAYVLLMRRVPRLRPLAWLIGLPGLKPVLRLCYDRWVRRRLAREGRLP</sequence>
<dbReference type="RefSeq" id="WP_146802880.1">
    <property type="nucleotide sequence ID" value="NZ_BJUK01000017.1"/>
</dbReference>
<dbReference type="GO" id="GO:0015035">
    <property type="term" value="F:protein-disulfide reductase activity"/>
    <property type="evidence" value="ECO:0007669"/>
    <property type="project" value="InterPro"/>
</dbReference>
<proteinExistence type="predicted"/>
<dbReference type="InterPro" id="IPR007263">
    <property type="entry name" value="DCC1-like"/>
</dbReference>
<dbReference type="EMBL" id="BJUK01000017">
    <property type="protein sequence ID" value="GEK47541.1"/>
    <property type="molecule type" value="Genomic_DNA"/>
</dbReference>
<keyword evidence="3" id="KW-1185">Reference proteome</keyword>
<name>A0A510X976_9GAMM</name>
<reference evidence="1 3" key="1">
    <citation type="submission" date="2019-07" db="EMBL/GenBank/DDBJ databases">
        <title>Whole genome shotgun sequence of Halomonas pacifica NBRC 102220.</title>
        <authorList>
            <person name="Hosoyama A."/>
            <person name="Uohara A."/>
            <person name="Ohji S."/>
            <person name="Ichikawa N."/>
        </authorList>
    </citation>
    <scope>NUCLEOTIDE SEQUENCE [LARGE SCALE GENOMIC DNA]</scope>
    <source>
        <strain evidence="1 3">NBRC 102220</strain>
    </source>
</reference>
<dbReference type="OrthoDB" id="5294764at2"/>